<protein>
    <recommendedName>
        <fullName evidence="4">DUF2029 domain-containing protein</fullName>
    </recommendedName>
</protein>
<dbReference type="EMBL" id="AP019389">
    <property type="protein sequence ID" value="BBI19811.1"/>
    <property type="molecule type" value="Genomic_DNA"/>
</dbReference>
<dbReference type="AlphaFoldDB" id="A0A3T1CFQ6"/>
<feature type="transmembrane region" description="Helical" evidence="1">
    <location>
        <begin position="325"/>
        <end position="343"/>
    </location>
</feature>
<keyword evidence="1" id="KW-1133">Transmembrane helix</keyword>
<feature type="transmembrane region" description="Helical" evidence="1">
    <location>
        <begin position="245"/>
        <end position="264"/>
    </location>
</feature>
<accession>A0A3T1CFQ6</accession>
<keyword evidence="3" id="KW-1185">Reference proteome</keyword>
<proteinExistence type="predicted"/>
<feature type="transmembrane region" description="Helical" evidence="1">
    <location>
        <begin position="164"/>
        <end position="180"/>
    </location>
</feature>
<organism evidence="2 3">
    <name type="scientific">Qipengyuania flava</name>
    <dbReference type="NCBI Taxonomy" id="192812"/>
    <lineage>
        <taxon>Bacteria</taxon>
        <taxon>Pseudomonadati</taxon>
        <taxon>Pseudomonadota</taxon>
        <taxon>Alphaproteobacteria</taxon>
        <taxon>Sphingomonadales</taxon>
        <taxon>Erythrobacteraceae</taxon>
        <taxon>Qipengyuania</taxon>
    </lineage>
</organism>
<evidence type="ECO:0000256" key="1">
    <source>
        <dbReference type="SAM" id="Phobius"/>
    </source>
</evidence>
<gene>
    <name evidence="2" type="ORF">EKJ_06580</name>
</gene>
<feature type="transmembrane region" description="Helical" evidence="1">
    <location>
        <begin position="349"/>
        <end position="371"/>
    </location>
</feature>
<sequence length="381" mass="40729">MGSNVAGADRLAEPTANSPGWDRFAHWEAWPARFLLAVLATLLVLAALASLTVQKVAAPNGSEPPSAARSAAVSATQRDDDLRLYDRVIERVAKGESYYAFIVAEQRARDYPVRPAVAIRLPSLAYLHAALGGTGMALAALVLALAVLLAWWRRLGEEPGGQEHRLLAMALLAGGAALGLNRDFFVLHELWAGMLLALSFGLHRPGRWGASLAVAALALAIREHALPFVLLLCTMAAWRRDWKEAAAWAALVLAFAAGLAWHVAQIHPQVLPSDPQGPGWLALRGLSGWLANVVLSSNLRLLPHELAGPLVVLTLLGWSGWRSPAGTTGFLLYGGYALAFMLVGRANNYYWGAVIAPAFFIGLAFAPRACISLLRAARGPT</sequence>
<reference evidence="2 3" key="1">
    <citation type="submission" date="2019-01" db="EMBL/GenBank/DDBJ databases">
        <title>Complete genome sequence of Erythrobacter flavus KJ5.</title>
        <authorList>
            <person name="Kanesaki Y."/>
            <person name="Brotosudarmo T."/>
            <person name="Moriuchi R."/>
            <person name="Awai K."/>
        </authorList>
    </citation>
    <scope>NUCLEOTIDE SEQUENCE [LARGE SCALE GENOMIC DNA]</scope>
    <source>
        <strain evidence="2 3">KJ5</strain>
    </source>
</reference>
<feature type="transmembrane region" description="Helical" evidence="1">
    <location>
        <begin position="34"/>
        <end position="53"/>
    </location>
</feature>
<evidence type="ECO:0000313" key="2">
    <source>
        <dbReference type="EMBL" id="BBI19811.1"/>
    </source>
</evidence>
<feature type="transmembrane region" description="Helical" evidence="1">
    <location>
        <begin position="208"/>
        <end position="233"/>
    </location>
</feature>
<evidence type="ECO:0000313" key="3">
    <source>
        <dbReference type="Proteomes" id="UP000290057"/>
    </source>
</evidence>
<keyword evidence="1" id="KW-0472">Membrane</keyword>
<feature type="transmembrane region" description="Helical" evidence="1">
    <location>
        <begin position="124"/>
        <end position="152"/>
    </location>
</feature>
<dbReference type="RefSeq" id="WP_232036744.1">
    <property type="nucleotide sequence ID" value="NZ_AP019389.1"/>
</dbReference>
<evidence type="ECO:0008006" key="4">
    <source>
        <dbReference type="Google" id="ProtNLM"/>
    </source>
</evidence>
<dbReference type="Proteomes" id="UP000290057">
    <property type="component" value="Chromosome"/>
</dbReference>
<keyword evidence="1" id="KW-0812">Transmembrane</keyword>
<name>A0A3T1CFQ6_9SPHN</name>